<dbReference type="InterPro" id="IPR006619">
    <property type="entry name" value="PGRP_domain_met/bac"/>
</dbReference>
<evidence type="ECO:0000256" key="2">
    <source>
        <dbReference type="SAM" id="MobiDB-lite"/>
    </source>
</evidence>
<dbReference type="STRING" id="341663.Q0CKH5"/>
<dbReference type="OrthoDB" id="10001926at2759"/>
<dbReference type="SMART" id="SM00701">
    <property type="entry name" value="PGRP"/>
    <property type="match status" value="1"/>
</dbReference>
<dbReference type="SMART" id="SM00257">
    <property type="entry name" value="LysM"/>
    <property type="match status" value="1"/>
</dbReference>
<evidence type="ECO:0000256" key="1">
    <source>
        <dbReference type="ARBA" id="ARBA00007553"/>
    </source>
</evidence>
<feature type="compositionally biased region" description="Gly residues" evidence="2">
    <location>
        <begin position="250"/>
        <end position="267"/>
    </location>
</feature>
<feature type="domain" description="LysM" evidence="4">
    <location>
        <begin position="196"/>
        <end position="240"/>
    </location>
</feature>
<dbReference type="InterPro" id="IPR036779">
    <property type="entry name" value="LysM_dom_sf"/>
</dbReference>
<feature type="region of interest" description="Disordered" evidence="2">
    <location>
        <begin position="248"/>
        <end position="267"/>
    </location>
</feature>
<evidence type="ECO:0000256" key="3">
    <source>
        <dbReference type="SAM" id="SignalP"/>
    </source>
</evidence>
<dbReference type="InterPro" id="IPR036505">
    <property type="entry name" value="Amidase/PGRP_sf"/>
</dbReference>
<sequence length="349" mass="37260">MASKILTLLTALSSTALIPGVAAMRFVTREEWGAAAPDGEYTAMTNAKGVKVHYLGPSFSGREHSECGAYMKSIQEMHMSDPTQGWMDIAYNLAVCEHGYVFDGRGKGHRSGANGDQTLNAEHYAVLTFLAKEGVTEPTDEQVTALQDAIAYLRRAGAGDEIKGHKDGYNTECPGGPLYKLVQDGSLDPGKLYDGGEHTVAEGETLDDLEAEYNVPKEYIVQVNDLKAPYNLTVGDILEIPARGVPIEGSSGGGGSGSGSGGGGDGGNYVDFPGAEWFHSKPNSPVIKAMGERLVEEDCDKYSSGPSTQWTDEDKAAYQCWQEKLGFTGADADGWPGQTTWDKLKVPSS</sequence>
<dbReference type="GO" id="GO:0008745">
    <property type="term" value="F:N-acetylmuramoyl-L-alanine amidase activity"/>
    <property type="evidence" value="ECO:0007669"/>
    <property type="project" value="InterPro"/>
</dbReference>
<dbReference type="PROSITE" id="PS51782">
    <property type="entry name" value="LYSM"/>
    <property type="match status" value="1"/>
</dbReference>
<dbReference type="OMA" id="RASYKKW"/>
<dbReference type="GO" id="GO:0008270">
    <property type="term" value="F:zinc ion binding"/>
    <property type="evidence" value="ECO:0007669"/>
    <property type="project" value="InterPro"/>
</dbReference>
<dbReference type="GO" id="GO:0009253">
    <property type="term" value="P:peptidoglycan catabolic process"/>
    <property type="evidence" value="ECO:0007669"/>
    <property type="project" value="InterPro"/>
</dbReference>
<dbReference type="SUPFAM" id="SSF55846">
    <property type="entry name" value="N-acetylmuramoyl-L-alanine amidase-like"/>
    <property type="match status" value="1"/>
</dbReference>
<reference evidence="6" key="1">
    <citation type="submission" date="2005-09" db="EMBL/GenBank/DDBJ databases">
        <title>Annotation of the Aspergillus terreus NIH2624 genome.</title>
        <authorList>
            <person name="Birren B.W."/>
            <person name="Lander E.S."/>
            <person name="Galagan J.E."/>
            <person name="Nusbaum C."/>
            <person name="Devon K."/>
            <person name="Henn M."/>
            <person name="Ma L.-J."/>
            <person name="Jaffe D.B."/>
            <person name="Butler J."/>
            <person name="Alvarez P."/>
            <person name="Gnerre S."/>
            <person name="Grabherr M."/>
            <person name="Kleber M."/>
            <person name="Mauceli E.W."/>
            <person name="Brockman W."/>
            <person name="Rounsley S."/>
            <person name="Young S.K."/>
            <person name="LaButti K."/>
            <person name="Pushparaj V."/>
            <person name="DeCaprio D."/>
            <person name="Crawford M."/>
            <person name="Koehrsen M."/>
            <person name="Engels R."/>
            <person name="Montgomery P."/>
            <person name="Pearson M."/>
            <person name="Howarth C."/>
            <person name="Larson L."/>
            <person name="Luoma S."/>
            <person name="White J."/>
            <person name="Alvarado L."/>
            <person name="Kodira C.D."/>
            <person name="Zeng Q."/>
            <person name="Oleary S."/>
            <person name="Yandava C."/>
            <person name="Denning D.W."/>
            <person name="Nierman W.C."/>
            <person name="Milne T."/>
            <person name="Madden K."/>
        </authorList>
    </citation>
    <scope>NUCLEOTIDE SEQUENCE [LARGE SCALE GENOMIC DNA]</scope>
    <source>
        <strain evidence="6">NIH 2624 / FGSC A1156</strain>
    </source>
</reference>
<dbReference type="GeneID" id="4321829"/>
<evidence type="ECO:0000313" key="6">
    <source>
        <dbReference type="Proteomes" id="UP000007963"/>
    </source>
</evidence>
<dbReference type="AlphaFoldDB" id="Q0CKH5"/>
<feature type="chain" id="PRO_5004170278" description="LysM domain-containing protein" evidence="3">
    <location>
        <begin position="24"/>
        <end position="349"/>
    </location>
</feature>
<dbReference type="RefSeq" id="XP_001214987.1">
    <property type="nucleotide sequence ID" value="XM_001214987.1"/>
</dbReference>
<dbReference type="NCBIfam" id="NF038080">
    <property type="entry name" value="PG_bind_siph"/>
    <property type="match status" value="1"/>
</dbReference>
<protein>
    <recommendedName>
        <fullName evidence="4">LysM domain-containing protein</fullName>
    </recommendedName>
</protein>
<dbReference type="EMBL" id="CH476601">
    <property type="protein sequence ID" value="EAU33570.1"/>
    <property type="molecule type" value="Genomic_DNA"/>
</dbReference>
<dbReference type="Pfam" id="PF01510">
    <property type="entry name" value="Amidase_2"/>
    <property type="match status" value="1"/>
</dbReference>
<keyword evidence="3" id="KW-0732">Signal</keyword>
<dbReference type="PANTHER" id="PTHR11022:SF41">
    <property type="entry name" value="PEPTIDOGLYCAN-RECOGNITION PROTEIN LC-RELATED"/>
    <property type="match status" value="1"/>
</dbReference>
<dbReference type="SUPFAM" id="SSF54106">
    <property type="entry name" value="LysM domain"/>
    <property type="match status" value="1"/>
</dbReference>
<dbReference type="InterPro" id="IPR018392">
    <property type="entry name" value="LysM"/>
</dbReference>
<dbReference type="HOGENOM" id="CLU_047276_0_0_1"/>
<feature type="signal peptide" evidence="3">
    <location>
        <begin position="1"/>
        <end position="23"/>
    </location>
</feature>
<accession>Q0CKH5</accession>
<dbReference type="CDD" id="cd06583">
    <property type="entry name" value="PGRP"/>
    <property type="match status" value="1"/>
</dbReference>
<dbReference type="CDD" id="cd00118">
    <property type="entry name" value="LysM"/>
    <property type="match status" value="1"/>
</dbReference>
<organism evidence="5 6">
    <name type="scientific">Aspergillus terreus (strain NIH 2624 / FGSC A1156)</name>
    <dbReference type="NCBI Taxonomy" id="341663"/>
    <lineage>
        <taxon>Eukaryota</taxon>
        <taxon>Fungi</taxon>
        <taxon>Dikarya</taxon>
        <taxon>Ascomycota</taxon>
        <taxon>Pezizomycotina</taxon>
        <taxon>Eurotiomycetes</taxon>
        <taxon>Eurotiomycetidae</taxon>
        <taxon>Eurotiales</taxon>
        <taxon>Aspergillaceae</taxon>
        <taxon>Aspergillus</taxon>
        <taxon>Aspergillus subgen. Circumdati</taxon>
    </lineage>
</organism>
<gene>
    <name evidence="5" type="ORF">ATEG_05809</name>
</gene>
<dbReference type="Proteomes" id="UP000007963">
    <property type="component" value="Unassembled WGS sequence"/>
</dbReference>
<dbReference type="Pfam" id="PF01476">
    <property type="entry name" value="LysM"/>
    <property type="match status" value="1"/>
</dbReference>
<dbReference type="eggNOG" id="ENOG502TD8H">
    <property type="taxonomic scope" value="Eukaryota"/>
</dbReference>
<dbReference type="Gene3D" id="3.40.80.10">
    <property type="entry name" value="Peptidoglycan recognition protein-like"/>
    <property type="match status" value="1"/>
</dbReference>
<dbReference type="Gene3D" id="3.10.350.10">
    <property type="entry name" value="LysM domain"/>
    <property type="match status" value="1"/>
</dbReference>
<dbReference type="PANTHER" id="PTHR11022">
    <property type="entry name" value="PEPTIDOGLYCAN RECOGNITION PROTEIN"/>
    <property type="match status" value="1"/>
</dbReference>
<dbReference type="InterPro" id="IPR002502">
    <property type="entry name" value="Amidase_domain"/>
</dbReference>
<name>Q0CKH5_ASPTN</name>
<dbReference type="VEuPathDB" id="FungiDB:ATEG_05809"/>
<comment type="similarity">
    <text evidence="1">Belongs to the N-acetylmuramoyl-L-alanine amidase 2 family.</text>
</comment>
<dbReference type="InterPro" id="IPR015510">
    <property type="entry name" value="PGRP"/>
</dbReference>
<dbReference type="InterPro" id="IPR047763">
    <property type="entry name" value="PG_bind_dom_phiBT1-type"/>
</dbReference>
<proteinExistence type="inferred from homology"/>
<evidence type="ECO:0000259" key="4">
    <source>
        <dbReference type="PROSITE" id="PS51782"/>
    </source>
</evidence>
<evidence type="ECO:0000313" key="5">
    <source>
        <dbReference type="EMBL" id="EAU33570.1"/>
    </source>
</evidence>